<name>A0A2G8KFN1_STIJA</name>
<dbReference type="PANTHER" id="PTHR45749">
    <property type="match status" value="1"/>
</dbReference>
<dbReference type="OrthoDB" id="10063284at2759"/>
<dbReference type="Pfam" id="PF14291">
    <property type="entry name" value="DUF4371"/>
    <property type="match status" value="1"/>
</dbReference>
<dbReference type="InterPro" id="IPR025398">
    <property type="entry name" value="DUF4371"/>
</dbReference>
<organism evidence="2 3">
    <name type="scientific">Stichopus japonicus</name>
    <name type="common">Sea cucumber</name>
    <dbReference type="NCBI Taxonomy" id="307972"/>
    <lineage>
        <taxon>Eukaryota</taxon>
        <taxon>Metazoa</taxon>
        <taxon>Echinodermata</taxon>
        <taxon>Eleutherozoa</taxon>
        <taxon>Echinozoa</taxon>
        <taxon>Holothuroidea</taxon>
        <taxon>Aspidochirotacea</taxon>
        <taxon>Aspidochirotida</taxon>
        <taxon>Stichopodidae</taxon>
        <taxon>Apostichopus</taxon>
    </lineage>
</organism>
<protein>
    <submittedName>
        <fullName evidence="2">Putative zinc finger MYM-type protein 1-like</fullName>
    </submittedName>
</protein>
<gene>
    <name evidence="2" type="ORF">BSL78_16312</name>
</gene>
<dbReference type="STRING" id="307972.A0A2G8KFN1"/>
<evidence type="ECO:0000313" key="2">
    <source>
        <dbReference type="EMBL" id="PIK46813.1"/>
    </source>
</evidence>
<dbReference type="Proteomes" id="UP000230750">
    <property type="component" value="Unassembled WGS sequence"/>
</dbReference>
<dbReference type="SUPFAM" id="SSF53098">
    <property type="entry name" value="Ribonuclease H-like"/>
    <property type="match status" value="1"/>
</dbReference>
<sequence length="274" mass="31065">MDHHHALEVEQHYQNLLKVITSLNLLCRQGISLRGHRDEEGNVYQLLLLRTSDCPDLTKWLQNKCYMSHDIINELVSLMAREVTVQLLAEIRQSRFFAIIADETRDISGIEQMSFCVRHIDGDFNVNEHFLGFHSLVDTTSESIFNILSDVMTRMSLDVKKLRGQAYDGASNMSGSISGVAKRLNDVTDDAAVFIHCYAHRLNLVLQDVCKNVQHVHDAQELVKDLYNFINLAPKRLVSFKTLKSELSPSDGAKQLRPLAQLGLPSVHGHTQLF</sequence>
<comment type="caution">
    <text evidence="2">The sequence shown here is derived from an EMBL/GenBank/DDBJ whole genome shotgun (WGS) entry which is preliminary data.</text>
</comment>
<accession>A0A2G8KFN1</accession>
<dbReference type="EMBL" id="MRZV01000619">
    <property type="protein sequence ID" value="PIK46813.1"/>
    <property type="molecule type" value="Genomic_DNA"/>
</dbReference>
<dbReference type="AlphaFoldDB" id="A0A2G8KFN1"/>
<evidence type="ECO:0000259" key="1">
    <source>
        <dbReference type="Pfam" id="PF14291"/>
    </source>
</evidence>
<feature type="domain" description="DUF4371" evidence="1">
    <location>
        <begin position="24"/>
        <end position="179"/>
    </location>
</feature>
<reference evidence="2 3" key="1">
    <citation type="journal article" date="2017" name="PLoS Biol.">
        <title>The sea cucumber genome provides insights into morphological evolution and visceral regeneration.</title>
        <authorList>
            <person name="Zhang X."/>
            <person name="Sun L."/>
            <person name="Yuan J."/>
            <person name="Sun Y."/>
            <person name="Gao Y."/>
            <person name="Zhang L."/>
            <person name="Li S."/>
            <person name="Dai H."/>
            <person name="Hamel J.F."/>
            <person name="Liu C."/>
            <person name="Yu Y."/>
            <person name="Liu S."/>
            <person name="Lin W."/>
            <person name="Guo K."/>
            <person name="Jin S."/>
            <person name="Xu P."/>
            <person name="Storey K.B."/>
            <person name="Huan P."/>
            <person name="Zhang T."/>
            <person name="Zhou Y."/>
            <person name="Zhang J."/>
            <person name="Lin C."/>
            <person name="Li X."/>
            <person name="Xing L."/>
            <person name="Huo D."/>
            <person name="Sun M."/>
            <person name="Wang L."/>
            <person name="Mercier A."/>
            <person name="Li F."/>
            <person name="Yang H."/>
            <person name="Xiang J."/>
        </authorList>
    </citation>
    <scope>NUCLEOTIDE SEQUENCE [LARGE SCALE GENOMIC DNA]</scope>
    <source>
        <strain evidence="2">Shaxun</strain>
        <tissue evidence="2">Muscle</tissue>
    </source>
</reference>
<dbReference type="InterPro" id="IPR012337">
    <property type="entry name" value="RNaseH-like_sf"/>
</dbReference>
<proteinExistence type="predicted"/>
<evidence type="ECO:0000313" key="3">
    <source>
        <dbReference type="Proteomes" id="UP000230750"/>
    </source>
</evidence>
<dbReference type="PANTHER" id="PTHR45749:SF21">
    <property type="entry name" value="DUF4371 DOMAIN-CONTAINING PROTEIN"/>
    <property type="match status" value="1"/>
</dbReference>
<keyword evidence="3" id="KW-1185">Reference proteome</keyword>